<dbReference type="SUPFAM" id="SSF52047">
    <property type="entry name" value="RNI-like"/>
    <property type="match status" value="1"/>
</dbReference>
<feature type="non-terminal residue" evidence="2">
    <location>
        <position position="274"/>
    </location>
</feature>
<dbReference type="Pfam" id="PF12937">
    <property type="entry name" value="F-box-like"/>
    <property type="match status" value="1"/>
</dbReference>
<dbReference type="EMBL" id="KN840471">
    <property type="protein sequence ID" value="KIP09002.1"/>
    <property type="molecule type" value="Genomic_DNA"/>
</dbReference>
<dbReference type="AlphaFoldDB" id="A0A0C3SA87"/>
<dbReference type="STRING" id="745531.A0A0C3SA87"/>
<sequence>MAFHPERIPADIVRHVVAHLDSRKDLYRCALVNKLFHLAAVPLLWTTLNVRMKPWARPGPLHPAAVLLQRPEYCLYVFEICEDTGWTHMSRAILEERLSALRLCVNLRSFSWTDSSTFSENDAAFLTHLDVLQQLHITELSVKVSAGISPVVWQRLMQMRGLRSFSLSSSQCVLDDISTWAAAASSTMTHLELSVASEADRYPAFIEQLHRLQSLRLDAPCNTIPDLLAYLPNLVALDVRYRLSDRIPAPHHRRPPAARLRDLTVHVVHGRTAA</sequence>
<keyword evidence="3" id="KW-1185">Reference proteome</keyword>
<evidence type="ECO:0000259" key="1">
    <source>
        <dbReference type="Pfam" id="PF12937"/>
    </source>
</evidence>
<evidence type="ECO:0000313" key="3">
    <source>
        <dbReference type="Proteomes" id="UP000053257"/>
    </source>
</evidence>
<dbReference type="HOGENOM" id="CLU_1017625_0_0_1"/>
<dbReference type="Proteomes" id="UP000053257">
    <property type="component" value="Unassembled WGS sequence"/>
</dbReference>
<dbReference type="InterPro" id="IPR001810">
    <property type="entry name" value="F-box_dom"/>
</dbReference>
<gene>
    <name evidence="2" type="ORF">PHLGIDRAFT_116720</name>
</gene>
<dbReference type="OrthoDB" id="5297217at2759"/>
<organism evidence="2 3">
    <name type="scientific">Phlebiopsis gigantea (strain 11061_1 CR5-6)</name>
    <name type="common">White-rot fungus</name>
    <name type="synonym">Peniophora gigantea</name>
    <dbReference type="NCBI Taxonomy" id="745531"/>
    <lineage>
        <taxon>Eukaryota</taxon>
        <taxon>Fungi</taxon>
        <taxon>Dikarya</taxon>
        <taxon>Basidiomycota</taxon>
        <taxon>Agaricomycotina</taxon>
        <taxon>Agaricomycetes</taxon>
        <taxon>Polyporales</taxon>
        <taxon>Phanerochaetaceae</taxon>
        <taxon>Phlebiopsis</taxon>
    </lineage>
</organism>
<reference evidence="2 3" key="1">
    <citation type="journal article" date="2014" name="PLoS Genet.">
        <title>Analysis of the Phlebiopsis gigantea genome, transcriptome and secretome provides insight into its pioneer colonization strategies of wood.</title>
        <authorList>
            <person name="Hori C."/>
            <person name="Ishida T."/>
            <person name="Igarashi K."/>
            <person name="Samejima M."/>
            <person name="Suzuki H."/>
            <person name="Master E."/>
            <person name="Ferreira P."/>
            <person name="Ruiz-Duenas F.J."/>
            <person name="Held B."/>
            <person name="Canessa P."/>
            <person name="Larrondo L.F."/>
            <person name="Schmoll M."/>
            <person name="Druzhinina I.S."/>
            <person name="Kubicek C.P."/>
            <person name="Gaskell J.A."/>
            <person name="Kersten P."/>
            <person name="St John F."/>
            <person name="Glasner J."/>
            <person name="Sabat G."/>
            <person name="Splinter BonDurant S."/>
            <person name="Syed K."/>
            <person name="Yadav J."/>
            <person name="Mgbeahuruike A.C."/>
            <person name="Kovalchuk A."/>
            <person name="Asiegbu F.O."/>
            <person name="Lackner G."/>
            <person name="Hoffmeister D."/>
            <person name="Rencoret J."/>
            <person name="Gutierrez A."/>
            <person name="Sun H."/>
            <person name="Lindquist E."/>
            <person name="Barry K."/>
            <person name="Riley R."/>
            <person name="Grigoriev I.V."/>
            <person name="Henrissat B."/>
            <person name="Kues U."/>
            <person name="Berka R.M."/>
            <person name="Martinez A.T."/>
            <person name="Covert S.F."/>
            <person name="Blanchette R.A."/>
            <person name="Cullen D."/>
        </authorList>
    </citation>
    <scope>NUCLEOTIDE SEQUENCE [LARGE SCALE GENOMIC DNA]</scope>
    <source>
        <strain evidence="2 3">11061_1 CR5-6</strain>
    </source>
</reference>
<feature type="domain" description="F-box" evidence="1">
    <location>
        <begin position="7"/>
        <end position="49"/>
    </location>
</feature>
<dbReference type="InterPro" id="IPR032675">
    <property type="entry name" value="LRR_dom_sf"/>
</dbReference>
<evidence type="ECO:0000313" key="2">
    <source>
        <dbReference type="EMBL" id="KIP09002.1"/>
    </source>
</evidence>
<dbReference type="Gene3D" id="3.80.10.10">
    <property type="entry name" value="Ribonuclease Inhibitor"/>
    <property type="match status" value="1"/>
</dbReference>
<dbReference type="InterPro" id="IPR036047">
    <property type="entry name" value="F-box-like_dom_sf"/>
</dbReference>
<protein>
    <recommendedName>
        <fullName evidence="1">F-box domain-containing protein</fullName>
    </recommendedName>
</protein>
<proteinExistence type="predicted"/>
<name>A0A0C3SA87_PHLG1</name>
<accession>A0A0C3SA87</accession>
<dbReference type="SUPFAM" id="SSF81383">
    <property type="entry name" value="F-box domain"/>
    <property type="match status" value="1"/>
</dbReference>